<name>A0AAD8GDJ5_ACIOX</name>
<evidence type="ECO:0000313" key="3">
    <source>
        <dbReference type="Proteomes" id="UP001230051"/>
    </source>
</evidence>
<dbReference type="Proteomes" id="UP001230051">
    <property type="component" value="Unassembled WGS sequence"/>
</dbReference>
<keyword evidence="3" id="KW-1185">Reference proteome</keyword>
<dbReference type="AlphaFoldDB" id="A0AAD8GDJ5"/>
<feature type="compositionally biased region" description="Polar residues" evidence="1">
    <location>
        <begin position="424"/>
        <end position="433"/>
    </location>
</feature>
<accession>A0AAD8GDJ5</accession>
<evidence type="ECO:0000256" key="1">
    <source>
        <dbReference type="SAM" id="MobiDB-lite"/>
    </source>
</evidence>
<gene>
    <name evidence="2" type="primary">FAM217A</name>
    <name evidence="2" type="ORF">AOXY_G4967</name>
</gene>
<dbReference type="InterPro" id="IPR029266">
    <property type="entry name" value="FAM217"/>
</dbReference>
<feature type="region of interest" description="Disordered" evidence="1">
    <location>
        <begin position="325"/>
        <end position="350"/>
    </location>
</feature>
<protein>
    <submittedName>
        <fullName evidence="2">Protein FAM217A-like</fullName>
    </submittedName>
</protein>
<feature type="region of interest" description="Disordered" evidence="1">
    <location>
        <begin position="394"/>
        <end position="433"/>
    </location>
</feature>
<dbReference type="PANTHER" id="PTHR22145">
    <property type="entry name" value="SI:CH211-266K22.6"/>
    <property type="match status" value="1"/>
</dbReference>
<reference evidence="2" key="1">
    <citation type="submission" date="2022-02" db="EMBL/GenBank/DDBJ databases">
        <title>Atlantic sturgeon de novo genome assembly.</title>
        <authorList>
            <person name="Stock M."/>
            <person name="Klopp C."/>
            <person name="Guiguen Y."/>
            <person name="Cabau C."/>
            <person name="Parinello H."/>
            <person name="Santidrian Yebra-Pimentel E."/>
            <person name="Kuhl H."/>
            <person name="Dirks R.P."/>
            <person name="Guessner J."/>
            <person name="Wuertz S."/>
            <person name="Du K."/>
            <person name="Schartl M."/>
        </authorList>
    </citation>
    <scope>NUCLEOTIDE SEQUENCE</scope>
    <source>
        <strain evidence="2">STURGEONOMICS-FGT-2020</strain>
        <tissue evidence="2">Whole blood</tissue>
    </source>
</reference>
<dbReference type="Pfam" id="PF15344">
    <property type="entry name" value="FAM217"/>
    <property type="match status" value="1"/>
</dbReference>
<dbReference type="EMBL" id="JAGXEW010000004">
    <property type="protein sequence ID" value="KAK1172398.1"/>
    <property type="molecule type" value="Genomic_DNA"/>
</dbReference>
<organism evidence="2 3">
    <name type="scientific">Acipenser oxyrinchus oxyrinchus</name>
    <dbReference type="NCBI Taxonomy" id="40147"/>
    <lineage>
        <taxon>Eukaryota</taxon>
        <taxon>Metazoa</taxon>
        <taxon>Chordata</taxon>
        <taxon>Craniata</taxon>
        <taxon>Vertebrata</taxon>
        <taxon>Euteleostomi</taxon>
        <taxon>Actinopterygii</taxon>
        <taxon>Chondrostei</taxon>
        <taxon>Acipenseriformes</taxon>
        <taxon>Acipenseridae</taxon>
        <taxon>Acipenser</taxon>
    </lineage>
</organism>
<sequence length="517" mass="58769">MQRCKDVCVTDPGNWVQVKNSSRKEEHWKLESNKACVIPAHETTEIGNNNLPILYCTETYVMLVRQLEELNMTRKCTRRPKLCPNKLYSNEHLELQSKDCSVTQDTTLRLRQLERQQQDSVNFEDPVSQFSLLGSGHFPSRNYNRINTDGFLPNKKVPFQNGHVIERYKSRFTHKFILKGETNEIFISNAWSNKRNYIRKDTNTSKDFSTDESNGTNIDFTSEDSDLSDYEKGYYYVSNLSKPLELGLTPEAFNTYESEIGEFSYPEFLPSPMSNLDLQNISLLEGDQKGLVQTQQDCPIGSILIRLLQMEKMQQITIQKEKSKMHCSYPGTAPSTSLTKQTHKHSKSQQVKSPCIQTECNANGIGIYCANLKHQHSSSQPQFFLNDYGHSRSSLINRNNSIKRPRTTCESRKSWNKRPPLKQSALNRPQSSSANFCRSQSLCALKPARPTSRPVSLPPCSSSNRKFTASKKISGSTNVVRRKSFPSQKHNTSGSDATKQTVKAKSIKGGVSEICMR</sequence>
<evidence type="ECO:0000313" key="2">
    <source>
        <dbReference type="EMBL" id="KAK1172398.1"/>
    </source>
</evidence>
<proteinExistence type="predicted"/>
<comment type="caution">
    <text evidence="2">The sequence shown here is derived from an EMBL/GenBank/DDBJ whole genome shotgun (WGS) entry which is preliminary data.</text>
</comment>
<feature type="compositionally biased region" description="Polar residues" evidence="1">
    <location>
        <begin position="459"/>
        <end position="503"/>
    </location>
</feature>
<dbReference type="PANTHER" id="PTHR22145:SF4">
    <property type="entry name" value="PROTEIN FAM217A"/>
    <property type="match status" value="1"/>
</dbReference>
<feature type="region of interest" description="Disordered" evidence="1">
    <location>
        <begin position="448"/>
        <end position="517"/>
    </location>
</feature>